<evidence type="ECO:0008006" key="2">
    <source>
        <dbReference type="Google" id="ProtNLM"/>
    </source>
</evidence>
<reference evidence="1" key="1">
    <citation type="submission" date="2018-05" db="EMBL/GenBank/DDBJ databases">
        <authorList>
            <person name="Lanie J.A."/>
            <person name="Ng W.-L."/>
            <person name="Kazmierczak K.M."/>
            <person name="Andrzejewski T.M."/>
            <person name="Davidsen T.M."/>
            <person name="Wayne K.J."/>
            <person name="Tettelin H."/>
            <person name="Glass J.I."/>
            <person name="Rusch D."/>
            <person name="Podicherti R."/>
            <person name="Tsui H.-C.T."/>
            <person name="Winkler M.E."/>
        </authorList>
    </citation>
    <scope>NUCLEOTIDE SEQUENCE</scope>
</reference>
<sequence length="152" mass="17451">VSNHILTHNETDDLGEIIAVHCPLEPFELAFKINGLLGLQLVRADHDISFKQTEEKYMVYSTPSSSDGPFVFLYSNSYIKSSLNKSSRLLFHQESTEHFLMPEFNSADYIIKYVDEKNTLQSFIKSLSLLKEISSCYKLEESKIKSKHNLIL</sequence>
<dbReference type="EMBL" id="UINC01001400">
    <property type="protein sequence ID" value="SUZ79770.1"/>
    <property type="molecule type" value="Genomic_DNA"/>
</dbReference>
<gene>
    <name evidence="1" type="ORF">METZ01_LOCUS32624</name>
</gene>
<feature type="non-terminal residue" evidence="1">
    <location>
        <position position="1"/>
    </location>
</feature>
<dbReference type="InterPro" id="IPR047690">
    <property type="entry name" value="IPExxxVDY_fam"/>
</dbReference>
<dbReference type="AlphaFoldDB" id="A0A381QL56"/>
<proteinExistence type="predicted"/>
<evidence type="ECO:0000313" key="1">
    <source>
        <dbReference type="EMBL" id="SUZ79770.1"/>
    </source>
</evidence>
<dbReference type="NCBIfam" id="NF033205">
    <property type="entry name" value="IPExxxVDY"/>
    <property type="match status" value="1"/>
</dbReference>
<protein>
    <recommendedName>
        <fullName evidence="2">IPExxxVDY family protein</fullName>
    </recommendedName>
</protein>
<accession>A0A381QL56</accession>
<name>A0A381QL56_9ZZZZ</name>
<organism evidence="1">
    <name type="scientific">marine metagenome</name>
    <dbReference type="NCBI Taxonomy" id="408172"/>
    <lineage>
        <taxon>unclassified sequences</taxon>
        <taxon>metagenomes</taxon>
        <taxon>ecological metagenomes</taxon>
    </lineage>
</organism>